<reference evidence="1" key="2">
    <citation type="journal article" date="2015" name="Fish Shellfish Immunol.">
        <title>Early steps in the European eel (Anguilla anguilla)-Vibrio vulnificus interaction in the gills: Role of the RtxA13 toxin.</title>
        <authorList>
            <person name="Callol A."/>
            <person name="Pajuelo D."/>
            <person name="Ebbesson L."/>
            <person name="Teles M."/>
            <person name="MacKenzie S."/>
            <person name="Amaro C."/>
        </authorList>
    </citation>
    <scope>NUCLEOTIDE SEQUENCE</scope>
</reference>
<accession>A0A0E9W9D6</accession>
<organism evidence="1">
    <name type="scientific">Anguilla anguilla</name>
    <name type="common">European freshwater eel</name>
    <name type="synonym">Muraena anguilla</name>
    <dbReference type="NCBI Taxonomy" id="7936"/>
    <lineage>
        <taxon>Eukaryota</taxon>
        <taxon>Metazoa</taxon>
        <taxon>Chordata</taxon>
        <taxon>Craniata</taxon>
        <taxon>Vertebrata</taxon>
        <taxon>Euteleostomi</taxon>
        <taxon>Actinopterygii</taxon>
        <taxon>Neopterygii</taxon>
        <taxon>Teleostei</taxon>
        <taxon>Anguilliformes</taxon>
        <taxon>Anguillidae</taxon>
        <taxon>Anguilla</taxon>
    </lineage>
</organism>
<name>A0A0E9W9D6_ANGAN</name>
<proteinExistence type="predicted"/>
<dbReference type="EMBL" id="GBXM01022474">
    <property type="protein sequence ID" value="JAH86103.1"/>
    <property type="molecule type" value="Transcribed_RNA"/>
</dbReference>
<dbReference type="AlphaFoldDB" id="A0A0E9W9D6"/>
<protein>
    <submittedName>
        <fullName evidence="1">Uncharacterized protein</fullName>
    </submittedName>
</protein>
<reference evidence="1" key="1">
    <citation type="submission" date="2014-11" db="EMBL/GenBank/DDBJ databases">
        <authorList>
            <person name="Amaro Gonzalez C."/>
        </authorList>
    </citation>
    <scope>NUCLEOTIDE SEQUENCE</scope>
</reference>
<evidence type="ECO:0000313" key="1">
    <source>
        <dbReference type="EMBL" id="JAH86103.1"/>
    </source>
</evidence>
<sequence length="34" mass="3818">MPLVIMHWCINCPTLSALSRVQALKGKNTSKKTF</sequence>